<evidence type="ECO:0008006" key="3">
    <source>
        <dbReference type="Google" id="ProtNLM"/>
    </source>
</evidence>
<proteinExistence type="predicted"/>
<dbReference type="Proteomes" id="UP000315750">
    <property type="component" value="Chromosome"/>
</dbReference>
<sequence length="60" mass="6745">MSGQDVIEIRRRTRVVGAFPDGNSALMLVAARLRRMAGTKWSTRKYLDMDRLQETSGSTS</sequence>
<keyword evidence="2" id="KW-1185">Reference proteome</keyword>
<dbReference type="KEGG" id="amuc:Pan181_34220"/>
<accession>A0A518AR54</accession>
<gene>
    <name evidence="1" type="ORF">Pan181_34220</name>
</gene>
<reference evidence="1 2" key="1">
    <citation type="submission" date="2019-02" db="EMBL/GenBank/DDBJ databases">
        <title>Deep-cultivation of Planctomycetes and their phenomic and genomic characterization uncovers novel biology.</title>
        <authorList>
            <person name="Wiegand S."/>
            <person name="Jogler M."/>
            <person name="Boedeker C."/>
            <person name="Pinto D."/>
            <person name="Vollmers J."/>
            <person name="Rivas-Marin E."/>
            <person name="Kohn T."/>
            <person name="Peeters S.H."/>
            <person name="Heuer A."/>
            <person name="Rast P."/>
            <person name="Oberbeckmann S."/>
            <person name="Bunk B."/>
            <person name="Jeske O."/>
            <person name="Meyerdierks A."/>
            <person name="Storesund J.E."/>
            <person name="Kallscheuer N."/>
            <person name="Luecker S."/>
            <person name="Lage O.M."/>
            <person name="Pohl T."/>
            <person name="Merkel B.J."/>
            <person name="Hornburger P."/>
            <person name="Mueller R.-W."/>
            <person name="Bruemmer F."/>
            <person name="Labrenz M."/>
            <person name="Spormann A.M."/>
            <person name="Op den Camp H."/>
            <person name="Overmann J."/>
            <person name="Amann R."/>
            <person name="Jetten M.S.M."/>
            <person name="Mascher T."/>
            <person name="Medema M.H."/>
            <person name="Devos D.P."/>
            <person name="Kaster A.-K."/>
            <person name="Ovreas L."/>
            <person name="Rohde M."/>
            <person name="Galperin M.Y."/>
            <person name="Jogler C."/>
        </authorList>
    </citation>
    <scope>NUCLEOTIDE SEQUENCE [LARGE SCALE GENOMIC DNA]</scope>
    <source>
        <strain evidence="1 2">Pan181</strain>
    </source>
</reference>
<dbReference type="EMBL" id="CP036278">
    <property type="protein sequence ID" value="QDU57208.1"/>
    <property type="molecule type" value="Genomic_DNA"/>
</dbReference>
<protein>
    <recommendedName>
        <fullName evidence="3">Transposase, Mutator family</fullName>
    </recommendedName>
</protein>
<organism evidence="1 2">
    <name type="scientific">Aeoliella mucimassa</name>
    <dbReference type="NCBI Taxonomy" id="2527972"/>
    <lineage>
        <taxon>Bacteria</taxon>
        <taxon>Pseudomonadati</taxon>
        <taxon>Planctomycetota</taxon>
        <taxon>Planctomycetia</taxon>
        <taxon>Pirellulales</taxon>
        <taxon>Lacipirellulaceae</taxon>
        <taxon>Aeoliella</taxon>
    </lineage>
</organism>
<dbReference type="AlphaFoldDB" id="A0A518AR54"/>
<evidence type="ECO:0000313" key="1">
    <source>
        <dbReference type="EMBL" id="QDU57208.1"/>
    </source>
</evidence>
<name>A0A518AR54_9BACT</name>
<evidence type="ECO:0000313" key="2">
    <source>
        <dbReference type="Proteomes" id="UP000315750"/>
    </source>
</evidence>